<evidence type="ECO:0000256" key="1">
    <source>
        <dbReference type="SAM" id="SignalP"/>
    </source>
</evidence>
<dbReference type="RefSeq" id="XP_033657771.1">
    <property type="nucleotide sequence ID" value="XM_033801974.1"/>
</dbReference>
<feature type="signal peptide" evidence="1">
    <location>
        <begin position="1"/>
        <end position="21"/>
    </location>
</feature>
<organism evidence="2 3">
    <name type="scientific">Westerdykella ornata</name>
    <dbReference type="NCBI Taxonomy" id="318751"/>
    <lineage>
        <taxon>Eukaryota</taxon>
        <taxon>Fungi</taxon>
        <taxon>Dikarya</taxon>
        <taxon>Ascomycota</taxon>
        <taxon>Pezizomycotina</taxon>
        <taxon>Dothideomycetes</taxon>
        <taxon>Pleosporomycetidae</taxon>
        <taxon>Pleosporales</taxon>
        <taxon>Sporormiaceae</taxon>
        <taxon>Westerdykella</taxon>
    </lineage>
</organism>
<evidence type="ECO:0008006" key="4">
    <source>
        <dbReference type="Google" id="ProtNLM"/>
    </source>
</evidence>
<accession>A0A6A6JVU4</accession>
<dbReference type="OrthoDB" id="5361565at2759"/>
<feature type="chain" id="PRO_5025636447" description="Acid protease" evidence="1">
    <location>
        <begin position="22"/>
        <end position="392"/>
    </location>
</feature>
<evidence type="ECO:0000313" key="2">
    <source>
        <dbReference type="EMBL" id="KAF2280233.1"/>
    </source>
</evidence>
<name>A0A6A6JVU4_WESOR</name>
<dbReference type="EMBL" id="ML986485">
    <property type="protein sequence ID" value="KAF2280233.1"/>
    <property type="molecule type" value="Genomic_DNA"/>
</dbReference>
<dbReference type="AlphaFoldDB" id="A0A6A6JVU4"/>
<dbReference type="InterPro" id="IPR021109">
    <property type="entry name" value="Peptidase_aspartic_dom_sf"/>
</dbReference>
<keyword evidence="3" id="KW-1185">Reference proteome</keyword>
<sequence>MIARALSFLLIPFLFAVIVYSKCAPKPLLLPISDVELSAGANVRGVGLAVGTPSKNISFLVNAGRNETYIYGQDGLCDDSFSDAGCFTYRGGQYDISKSSTASKVDNYRDNDGTSADWFKDNLFAQPDLPINGITIGVPKKDLDQQYKPQAQLGVGKNSSFLIFLKEAGKIGARAYSIFWGLASGPADQQTTGSLILGGIDEALTGVDTKKFTSGFTYDFTCGTGMLVALNDISLNWPNGTDTSIFLGQRSTVMQACLQPDYPGLMTMPLKHWENFVKLAGGNYPGGVESRALGFNFWTMLFEPEGVFYGDLTLSLQNSISIRIPNTQLVVPDKYVDVSTGKVRTNETVRNLPIDPIQEINQNDLPILGRLFFTSAYLSVNHETETFLSGRP</sequence>
<reference evidence="2" key="1">
    <citation type="journal article" date="2020" name="Stud. Mycol.">
        <title>101 Dothideomycetes genomes: a test case for predicting lifestyles and emergence of pathogens.</title>
        <authorList>
            <person name="Haridas S."/>
            <person name="Albert R."/>
            <person name="Binder M."/>
            <person name="Bloem J."/>
            <person name="Labutti K."/>
            <person name="Salamov A."/>
            <person name="Andreopoulos B."/>
            <person name="Baker S."/>
            <person name="Barry K."/>
            <person name="Bills G."/>
            <person name="Bluhm B."/>
            <person name="Cannon C."/>
            <person name="Castanera R."/>
            <person name="Culley D."/>
            <person name="Daum C."/>
            <person name="Ezra D."/>
            <person name="Gonzalez J."/>
            <person name="Henrissat B."/>
            <person name="Kuo A."/>
            <person name="Liang C."/>
            <person name="Lipzen A."/>
            <person name="Lutzoni F."/>
            <person name="Magnuson J."/>
            <person name="Mondo S."/>
            <person name="Nolan M."/>
            <person name="Ohm R."/>
            <person name="Pangilinan J."/>
            <person name="Park H.-J."/>
            <person name="Ramirez L."/>
            <person name="Alfaro M."/>
            <person name="Sun H."/>
            <person name="Tritt A."/>
            <person name="Yoshinaga Y."/>
            <person name="Zwiers L.-H."/>
            <person name="Turgeon B."/>
            <person name="Goodwin S."/>
            <person name="Spatafora J."/>
            <person name="Crous P."/>
            <person name="Grigoriev I."/>
        </authorList>
    </citation>
    <scope>NUCLEOTIDE SEQUENCE</scope>
    <source>
        <strain evidence="2">CBS 379.55</strain>
    </source>
</reference>
<keyword evidence="1" id="KW-0732">Signal</keyword>
<proteinExistence type="predicted"/>
<dbReference type="GeneID" id="54555149"/>
<gene>
    <name evidence="2" type="ORF">EI97DRAFT_477957</name>
</gene>
<protein>
    <recommendedName>
        <fullName evidence="4">Acid protease</fullName>
    </recommendedName>
</protein>
<dbReference type="SUPFAM" id="SSF50630">
    <property type="entry name" value="Acid proteases"/>
    <property type="match status" value="1"/>
</dbReference>
<evidence type="ECO:0000313" key="3">
    <source>
        <dbReference type="Proteomes" id="UP000800097"/>
    </source>
</evidence>
<dbReference type="Proteomes" id="UP000800097">
    <property type="component" value="Unassembled WGS sequence"/>
</dbReference>
<dbReference type="Gene3D" id="2.40.70.10">
    <property type="entry name" value="Acid Proteases"/>
    <property type="match status" value="1"/>
</dbReference>